<evidence type="ECO:0000313" key="2">
    <source>
        <dbReference type="EMBL" id="KAK3279589.1"/>
    </source>
</evidence>
<feature type="compositionally biased region" description="Basic and acidic residues" evidence="1">
    <location>
        <begin position="328"/>
        <end position="344"/>
    </location>
</feature>
<accession>A0AAE0LCC3</accession>
<feature type="compositionally biased region" description="Polar residues" evidence="1">
    <location>
        <begin position="162"/>
        <end position="173"/>
    </location>
</feature>
<keyword evidence="3" id="KW-1185">Reference proteome</keyword>
<gene>
    <name evidence="2" type="ORF">CYMTET_12533</name>
</gene>
<comment type="caution">
    <text evidence="2">The sequence shown here is derived from an EMBL/GenBank/DDBJ whole genome shotgun (WGS) entry which is preliminary data.</text>
</comment>
<proteinExistence type="predicted"/>
<feature type="region of interest" description="Disordered" evidence="1">
    <location>
        <begin position="155"/>
        <end position="521"/>
    </location>
</feature>
<feature type="compositionally biased region" description="Low complexity" evidence="1">
    <location>
        <begin position="259"/>
        <end position="272"/>
    </location>
</feature>
<feature type="compositionally biased region" description="Low complexity" evidence="1">
    <location>
        <begin position="175"/>
        <end position="206"/>
    </location>
</feature>
<sequence length="723" mass="74043">MHELSKFDLALGQFLPLLQSSAATAAATAAAIAILESHGFHPHGPQAPRAPEPEPLRPQPLPPSESPPSPQASGGVAPRDAHISQEGPPAGGLSTPPATPSTAIIEEFIQLEAPPPGPATSTLSDLLLEAPPTPSPALDIISDFCEHIVRPEGSRGGVLAQQDATSTLAQPHSTPAGAARSAALPLAAELSVPASAAPAWETSPRPSSRDPSGDAVTPSREGIESPISTMPSATPSNADADKASPGASHAGRTGHDGLPPRAAAAANAPQAPVEMLAAHSMSRGGTRAAGEARGTPPTPHPEATDTSMATLSPRAPESEYPDSPALPPRKDLPHHAGGLSERRGPRQVSASTPEPNYRDAAAHGTRGTGDSGGSDGYADWEAGAGERGNVVSGGGASEVHATGEHTWRSPAGDEAGGGSKVRTPSDEGSPPAPRWPATFELSDAGSSLEGASWDVGEAPVQGSSTPEGLRLQSPAGQHETTLQQRQVLPPLARGEPGVPPGAEKDTGEADVSAGGELPILPTGTVYDYAAAQVAMAANRVSVNNLETFSRLSEGTSNRSTAAQHTFSDLVSPANRQDSGKFGLPSPAETSEGSEGLASGPSSGGSRTPTRRRKTWRRAGASPQGSDERSVEADDRDSGAAGPRWREGTGADPMPSIYFQSSNGGMLPNEAPVPPVTRLEPVNELTFGNGVHPTVKLAAGQVWDWREPHGTSRTERRSPQAELR</sequence>
<name>A0AAE0LCC3_9CHLO</name>
<feature type="compositionally biased region" description="Polar residues" evidence="1">
    <location>
        <begin position="474"/>
        <end position="486"/>
    </location>
</feature>
<feature type="compositionally biased region" description="Gly residues" evidence="1">
    <location>
        <begin position="366"/>
        <end position="375"/>
    </location>
</feature>
<feature type="compositionally biased region" description="Polar residues" evidence="1">
    <location>
        <begin position="567"/>
        <end position="576"/>
    </location>
</feature>
<feature type="compositionally biased region" description="Pro residues" evidence="1">
    <location>
        <begin position="56"/>
        <end position="70"/>
    </location>
</feature>
<evidence type="ECO:0000256" key="1">
    <source>
        <dbReference type="SAM" id="MobiDB-lite"/>
    </source>
</evidence>
<dbReference type="Proteomes" id="UP001190700">
    <property type="component" value="Unassembled WGS sequence"/>
</dbReference>
<reference evidence="2 3" key="1">
    <citation type="journal article" date="2015" name="Genome Biol. Evol.">
        <title>Comparative Genomics of a Bacterivorous Green Alga Reveals Evolutionary Causalities and Consequences of Phago-Mixotrophic Mode of Nutrition.</title>
        <authorList>
            <person name="Burns J.A."/>
            <person name="Paasch A."/>
            <person name="Narechania A."/>
            <person name="Kim E."/>
        </authorList>
    </citation>
    <scope>NUCLEOTIDE SEQUENCE [LARGE SCALE GENOMIC DNA]</scope>
    <source>
        <strain evidence="2 3">PLY_AMNH</strain>
    </source>
</reference>
<feature type="compositionally biased region" description="Basic and acidic residues" evidence="1">
    <location>
        <begin position="625"/>
        <end position="648"/>
    </location>
</feature>
<dbReference type="EMBL" id="LGRX02004778">
    <property type="protein sequence ID" value="KAK3279589.1"/>
    <property type="molecule type" value="Genomic_DNA"/>
</dbReference>
<feature type="compositionally biased region" description="Basic and acidic residues" evidence="1">
    <location>
        <begin position="703"/>
        <end position="723"/>
    </location>
</feature>
<feature type="compositionally biased region" description="Polar residues" evidence="1">
    <location>
        <begin position="226"/>
        <end position="237"/>
    </location>
</feature>
<protein>
    <submittedName>
        <fullName evidence="2">Uncharacterized protein</fullName>
    </submittedName>
</protein>
<feature type="region of interest" description="Disordered" evidence="1">
    <location>
        <begin position="701"/>
        <end position="723"/>
    </location>
</feature>
<feature type="region of interest" description="Disordered" evidence="1">
    <location>
        <begin position="567"/>
        <end position="674"/>
    </location>
</feature>
<feature type="compositionally biased region" description="Low complexity" evidence="1">
    <location>
        <begin position="598"/>
        <end position="607"/>
    </location>
</feature>
<organism evidence="2 3">
    <name type="scientific">Cymbomonas tetramitiformis</name>
    <dbReference type="NCBI Taxonomy" id="36881"/>
    <lineage>
        <taxon>Eukaryota</taxon>
        <taxon>Viridiplantae</taxon>
        <taxon>Chlorophyta</taxon>
        <taxon>Pyramimonadophyceae</taxon>
        <taxon>Pyramimonadales</taxon>
        <taxon>Pyramimonadaceae</taxon>
        <taxon>Cymbomonas</taxon>
    </lineage>
</organism>
<feature type="compositionally biased region" description="Low complexity" evidence="1">
    <location>
        <begin position="283"/>
        <end position="295"/>
    </location>
</feature>
<evidence type="ECO:0000313" key="3">
    <source>
        <dbReference type="Proteomes" id="UP001190700"/>
    </source>
</evidence>
<dbReference type="AlphaFoldDB" id="A0AAE0LCC3"/>
<feature type="region of interest" description="Disordered" evidence="1">
    <location>
        <begin position="39"/>
        <end position="100"/>
    </location>
</feature>